<gene>
    <name evidence="1" type="ORF">FJTKL_09222</name>
</gene>
<organism evidence="1 2">
    <name type="scientific">Diaporthe vaccinii</name>
    <dbReference type="NCBI Taxonomy" id="105482"/>
    <lineage>
        <taxon>Eukaryota</taxon>
        <taxon>Fungi</taxon>
        <taxon>Dikarya</taxon>
        <taxon>Ascomycota</taxon>
        <taxon>Pezizomycotina</taxon>
        <taxon>Sordariomycetes</taxon>
        <taxon>Sordariomycetidae</taxon>
        <taxon>Diaporthales</taxon>
        <taxon>Diaporthaceae</taxon>
        <taxon>Diaporthe</taxon>
        <taxon>Diaporthe eres species complex</taxon>
    </lineage>
</organism>
<comment type="caution">
    <text evidence="1">The sequence shown here is derived from an EMBL/GenBank/DDBJ whole genome shotgun (WGS) entry which is preliminary data.</text>
</comment>
<accession>A0ABR4ENI5</accession>
<evidence type="ECO:0000313" key="2">
    <source>
        <dbReference type="Proteomes" id="UP001600888"/>
    </source>
</evidence>
<proteinExistence type="predicted"/>
<dbReference type="EMBL" id="JBAWTH010000039">
    <property type="protein sequence ID" value="KAL2283988.1"/>
    <property type="molecule type" value="Genomic_DNA"/>
</dbReference>
<sequence length="89" mass="9216">MTGGPGGGGARVPVETDFCDPLGGKQALFTVSPFVQKTIDPVAPVKMLPASAKTRTVNPSSTPIPWGKTKECFVETSWASSNPTPSPSL</sequence>
<dbReference type="Proteomes" id="UP001600888">
    <property type="component" value="Unassembled WGS sequence"/>
</dbReference>
<reference evidence="1 2" key="1">
    <citation type="submission" date="2024-03" db="EMBL/GenBank/DDBJ databases">
        <title>A high-quality draft genome sequence of Diaporthe vaccinii, a causative agent of upright dieback and viscid rot disease in cranberry plants.</title>
        <authorList>
            <person name="Sarrasin M."/>
            <person name="Lang B.F."/>
            <person name="Burger G."/>
        </authorList>
    </citation>
    <scope>NUCLEOTIDE SEQUENCE [LARGE SCALE GENOMIC DNA]</scope>
    <source>
        <strain evidence="1 2">IS7</strain>
    </source>
</reference>
<protein>
    <submittedName>
        <fullName evidence="1">Uncharacterized protein</fullName>
    </submittedName>
</protein>
<keyword evidence="2" id="KW-1185">Reference proteome</keyword>
<evidence type="ECO:0000313" key="1">
    <source>
        <dbReference type="EMBL" id="KAL2283988.1"/>
    </source>
</evidence>
<name>A0ABR4ENI5_9PEZI</name>